<dbReference type="PANTHER" id="PTHR12537:SF12">
    <property type="entry name" value="MATERNAL PROTEIN PUMILIO"/>
    <property type="match status" value="1"/>
</dbReference>
<sequence length="605" mass="68407">MTKLAEPEHWPVVQPCANMMPVGMVYVPGMTSPGQVLLNADCLNVSNDSTWWNTSNQTIPVPIAVQSQAMGHAVGVPGLQMLQMQQVQQMQQLQMQHVQIPPNLLQGMHPIPSLAQQQNLLHQTQMQDARQQQQQGSMQPQHQSTMQQTPGSTQLQQARQSQLQAQQELQAFLHQLQQVPPVQQVPKVQQDQVAVPMQLPLQPLQQNQLPPTLDEKEPEQKTEPQLVRRKLLTNQSLLRPRAAQATQRSAAQEEAKQERAEAAQAALRSNWEGEETEQAKPRVPRRRNKEPESTRYWMLRNLFEQGGSEAQEGFAQIKGNMVHLAMECEVSSRAVQMALQVANPKMAADLAMEFKGHIYEVSTSLHGNHVLQRIIEILPSSKTQFIAEAITPRADEVARNVFGCRIFCRLLEQGNEEATWELIQKVLGRAEDLVQHQFGRFVAQAILEHGTEQHRHVLAVAVGPRVRSLAQHRNASHIVEKALIYCQPEQRQYLAAELLQQARSEQDPTPGGVEALARTQHGGFVVKALLNMGGDIEQEVRRQLQHLRLNFNDKQGLFQTKFVERLLKELNYLPKEERSVTADVPNRRHRGGRGNPIRGREDVRT</sequence>
<feature type="region of interest" description="Disordered" evidence="3">
    <location>
        <begin position="120"/>
        <end position="161"/>
    </location>
</feature>
<feature type="compositionally biased region" description="Polar residues" evidence="3">
    <location>
        <begin position="144"/>
        <end position="153"/>
    </location>
</feature>
<dbReference type="InterPro" id="IPR011989">
    <property type="entry name" value="ARM-like"/>
</dbReference>
<dbReference type="SUPFAM" id="SSF48371">
    <property type="entry name" value="ARM repeat"/>
    <property type="match status" value="1"/>
</dbReference>
<protein>
    <recommendedName>
        <fullName evidence="4">PUM-HD domain-containing protein</fullName>
    </recommendedName>
</protein>
<feature type="region of interest" description="Disordered" evidence="3">
    <location>
        <begin position="578"/>
        <end position="605"/>
    </location>
</feature>
<dbReference type="PROSITE" id="PS50302">
    <property type="entry name" value="PUM"/>
    <property type="match status" value="2"/>
</dbReference>
<dbReference type="InterPro" id="IPR001313">
    <property type="entry name" value="Pumilio_RNA-bd_rpt"/>
</dbReference>
<feature type="domain" description="PUM-HD" evidence="4">
    <location>
        <begin position="222"/>
        <end position="574"/>
    </location>
</feature>
<reference evidence="5 6" key="1">
    <citation type="submission" date="2024-02" db="EMBL/GenBank/DDBJ databases">
        <authorList>
            <person name="Chen Y."/>
            <person name="Shah S."/>
            <person name="Dougan E. K."/>
            <person name="Thang M."/>
            <person name="Chan C."/>
        </authorList>
    </citation>
    <scope>NUCLEOTIDE SEQUENCE [LARGE SCALE GENOMIC DNA]</scope>
</reference>
<name>A0ABP0K1W6_9DINO</name>
<keyword evidence="1" id="KW-0677">Repeat</keyword>
<feature type="compositionally biased region" description="Low complexity" evidence="3">
    <location>
        <begin position="120"/>
        <end position="143"/>
    </location>
</feature>
<feature type="repeat" description="Pumilio" evidence="2">
    <location>
        <begin position="425"/>
        <end position="460"/>
    </location>
</feature>
<feature type="compositionally biased region" description="Basic and acidic residues" evidence="3">
    <location>
        <begin position="251"/>
        <end position="261"/>
    </location>
</feature>
<feature type="region of interest" description="Disordered" evidence="3">
    <location>
        <begin position="207"/>
        <end position="291"/>
    </location>
</feature>
<evidence type="ECO:0000256" key="3">
    <source>
        <dbReference type="SAM" id="MobiDB-lite"/>
    </source>
</evidence>
<dbReference type="InterPro" id="IPR033133">
    <property type="entry name" value="PUM-HD"/>
</dbReference>
<gene>
    <name evidence="5" type="ORF">CCMP2556_LOCUS14171</name>
</gene>
<dbReference type="Pfam" id="PF00806">
    <property type="entry name" value="PUF"/>
    <property type="match status" value="4"/>
</dbReference>
<dbReference type="EMBL" id="CAXAMN010007191">
    <property type="protein sequence ID" value="CAK9020760.1"/>
    <property type="molecule type" value="Genomic_DNA"/>
</dbReference>
<dbReference type="SMART" id="SM00025">
    <property type="entry name" value="Pumilio"/>
    <property type="match status" value="4"/>
</dbReference>
<feature type="compositionally biased region" description="Low complexity" evidence="3">
    <location>
        <begin position="241"/>
        <end position="250"/>
    </location>
</feature>
<dbReference type="Proteomes" id="UP001642484">
    <property type="component" value="Unassembled WGS sequence"/>
</dbReference>
<dbReference type="Gene3D" id="1.25.10.10">
    <property type="entry name" value="Leucine-rich Repeat Variant"/>
    <property type="match status" value="1"/>
</dbReference>
<evidence type="ECO:0000256" key="2">
    <source>
        <dbReference type="PROSITE-ProRule" id="PRU00317"/>
    </source>
</evidence>
<evidence type="ECO:0000313" key="6">
    <source>
        <dbReference type="Proteomes" id="UP001642484"/>
    </source>
</evidence>
<accession>A0ABP0K1W6</accession>
<feature type="repeat" description="Pumilio" evidence="2">
    <location>
        <begin position="353"/>
        <end position="388"/>
    </location>
</feature>
<evidence type="ECO:0000256" key="1">
    <source>
        <dbReference type="ARBA" id="ARBA00022737"/>
    </source>
</evidence>
<evidence type="ECO:0000313" key="5">
    <source>
        <dbReference type="EMBL" id="CAK9020760.1"/>
    </source>
</evidence>
<evidence type="ECO:0000259" key="4">
    <source>
        <dbReference type="PROSITE" id="PS50303"/>
    </source>
</evidence>
<feature type="compositionally biased region" description="Basic and acidic residues" evidence="3">
    <location>
        <begin position="213"/>
        <end position="222"/>
    </location>
</feature>
<dbReference type="InterPro" id="IPR016024">
    <property type="entry name" value="ARM-type_fold"/>
</dbReference>
<keyword evidence="6" id="KW-1185">Reference proteome</keyword>
<dbReference type="PANTHER" id="PTHR12537">
    <property type="entry name" value="RNA BINDING PROTEIN PUMILIO-RELATED"/>
    <property type="match status" value="1"/>
</dbReference>
<organism evidence="5 6">
    <name type="scientific">Durusdinium trenchii</name>
    <dbReference type="NCBI Taxonomy" id="1381693"/>
    <lineage>
        <taxon>Eukaryota</taxon>
        <taxon>Sar</taxon>
        <taxon>Alveolata</taxon>
        <taxon>Dinophyceae</taxon>
        <taxon>Suessiales</taxon>
        <taxon>Symbiodiniaceae</taxon>
        <taxon>Durusdinium</taxon>
    </lineage>
</organism>
<proteinExistence type="predicted"/>
<comment type="caution">
    <text evidence="5">The sequence shown here is derived from an EMBL/GenBank/DDBJ whole genome shotgun (WGS) entry which is preliminary data.</text>
</comment>
<dbReference type="PROSITE" id="PS50303">
    <property type="entry name" value="PUM_HD"/>
    <property type="match status" value="1"/>
</dbReference>